<dbReference type="GO" id="GO:0006275">
    <property type="term" value="P:regulation of DNA replication"/>
    <property type="evidence" value="ECO:0007669"/>
    <property type="project" value="InterPro"/>
</dbReference>
<comment type="subcellular location">
    <subcellularLocation>
        <location evidence="4">Nucleus</location>
    </subcellularLocation>
</comment>
<dbReference type="InterPro" id="IPR022649">
    <property type="entry name" value="Pr_cel_nuc_antig_C"/>
</dbReference>
<keyword evidence="4" id="KW-0539">Nucleus</keyword>
<keyword evidence="5" id="KW-0235">DNA replication</keyword>
<dbReference type="Gene3D" id="3.70.10.10">
    <property type="match status" value="1"/>
</dbReference>
<dbReference type="PANTHER" id="PTHR11352">
    <property type="entry name" value="PROLIFERATING CELL NUCLEAR ANTIGEN"/>
    <property type="match status" value="1"/>
</dbReference>
<dbReference type="Pfam" id="PF00705">
    <property type="entry name" value="PCNA_N"/>
    <property type="match status" value="1"/>
</dbReference>
<evidence type="ECO:0000313" key="9">
    <source>
        <dbReference type="Proteomes" id="UP000645828"/>
    </source>
</evidence>
<dbReference type="PRINTS" id="PR00339">
    <property type="entry name" value="PCNACYCLIN"/>
</dbReference>
<dbReference type="GO" id="GO:0006298">
    <property type="term" value="P:mismatch repair"/>
    <property type="evidence" value="ECO:0007669"/>
    <property type="project" value="TreeGrafter"/>
</dbReference>
<organism evidence="8 9">
    <name type="scientific">Nyctereutes procyonoides</name>
    <name type="common">Raccoon dog</name>
    <name type="synonym">Canis procyonoides</name>
    <dbReference type="NCBI Taxonomy" id="34880"/>
    <lineage>
        <taxon>Eukaryota</taxon>
        <taxon>Metazoa</taxon>
        <taxon>Chordata</taxon>
        <taxon>Craniata</taxon>
        <taxon>Vertebrata</taxon>
        <taxon>Euteleostomi</taxon>
        <taxon>Mammalia</taxon>
        <taxon>Eutheria</taxon>
        <taxon>Laurasiatheria</taxon>
        <taxon>Carnivora</taxon>
        <taxon>Caniformia</taxon>
        <taxon>Canidae</taxon>
        <taxon>Nyctereutes</taxon>
    </lineage>
</organism>
<keyword evidence="2 5" id="KW-0238">DNA-binding</keyword>
<comment type="similarity">
    <text evidence="1 5">Belongs to the PCNA family.</text>
</comment>
<evidence type="ECO:0000256" key="2">
    <source>
        <dbReference type="ARBA" id="ARBA00023125"/>
    </source>
</evidence>
<comment type="caution">
    <text evidence="8">The sequence shown here is derived from an EMBL/GenBank/DDBJ whole genome shotgun (WGS) entry which is preliminary data.</text>
</comment>
<feature type="domain" description="Proliferating cell nuclear antigen PCNA N-terminal" evidence="6">
    <location>
        <begin position="1"/>
        <end position="120"/>
    </location>
</feature>
<dbReference type="InterPro" id="IPR000730">
    <property type="entry name" value="Pr_cel_nuc_antig"/>
</dbReference>
<evidence type="ECO:0000259" key="7">
    <source>
        <dbReference type="Pfam" id="PF02747"/>
    </source>
</evidence>
<dbReference type="EMBL" id="CAJHUB010000746">
    <property type="protein sequence ID" value="CAD7680019.1"/>
    <property type="molecule type" value="Genomic_DNA"/>
</dbReference>
<evidence type="ECO:0000256" key="4">
    <source>
        <dbReference type="RuleBase" id="RU000641"/>
    </source>
</evidence>
<evidence type="ECO:0000259" key="6">
    <source>
        <dbReference type="Pfam" id="PF00705"/>
    </source>
</evidence>
<reference evidence="8" key="1">
    <citation type="submission" date="2020-12" db="EMBL/GenBank/DDBJ databases">
        <authorList>
            <consortium name="Molecular Ecology Group"/>
        </authorList>
    </citation>
    <scope>NUCLEOTIDE SEQUENCE</scope>
    <source>
        <strain evidence="8">TBG_1078</strain>
    </source>
</reference>
<dbReference type="PANTHER" id="PTHR11352:SF0">
    <property type="entry name" value="PROLIFERATING CELL NUCLEAR ANTIGEN"/>
    <property type="match status" value="1"/>
</dbReference>
<protein>
    <recommendedName>
        <fullName evidence="4">DNA sliding clamp PCNA</fullName>
    </recommendedName>
</protein>
<dbReference type="GO" id="GO:0043626">
    <property type="term" value="C:PCNA complex"/>
    <property type="evidence" value="ECO:0007669"/>
    <property type="project" value="TreeGrafter"/>
</dbReference>
<dbReference type="CDD" id="cd00577">
    <property type="entry name" value="PCNA"/>
    <property type="match status" value="1"/>
</dbReference>
<name>A0A811YU11_NYCPR</name>
<evidence type="ECO:0000256" key="5">
    <source>
        <dbReference type="RuleBase" id="RU003671"/>
    </source>
</evidence>
<dbReference type="Pfam" id="PF02747">
    <property type="entry name" value="PCNA_C"/>
    <property type="match status" value="2"/>
</dbReference>
<accession>A0A811YU11</accession>
<dbReference type="GO" id="GO:0006272">
    <property type="term" value="P:leading strand elongation"/>
    <property type="evidence" value="ECO:0007669"/>
    <property type="project" value="TreeGrafter"/>
</dbReference>
<evidence type="ECO:0000256" key="3">
    <source>
        <dbReference type="ARBA" id="ARBA00045553"/>
    </source>
</evidence>
<feature type="domain" description="Proliferating cell nuclear antigen PCNA C-terminal" evidence="7">
    <location>
        <begin position="123"/>
        <end position="182"/>
    </location>
</feature>
<proteinExistence type="inferred from homology"/>
<dbReference type="InterPro" id="IPR046938">
    <property type="entry name" value="DNA_clamp_sf"/>
</dbReference>
<dbReference type="NCBIfam" id="TIGR00590">
    <property type="entry name" value="pcna"/>
    <property type="match status" value="1"/>
</dbReference>
<dbReference type="Proteomes" id="UP000645828">
    <property type="component" value="Unassembled WGS sequence"/>
</dbReference>
<evidence type="ECO:0000256" key="1">
    <source>
        <dbReference type="ARBA" id="ARBA00010462"/>
    </source>
</evidence>
<comment type="function">
    <text evidence="4">This protein is an auxiliary protein of DNA polymerase delta and is involved in the control of eukaryotic DNA replication by increasing the polymerase's processivity during elongation of the leading strand.</text>
</comment>
<dbReference type="GO" id="GO:0030337">
    <property type="term" value="F:DNA polymerase processivity factor activity"/>
    <property type="evidence" value="ECO:0007669"/>
    <property type="project" value="InterPro"/>
</dbReference>
<keyword evidence="9" id="KW-1185">Reference proteome</keyword>
<evidence type="ECO:0000313" key="8">
    <source>
        <dbReference type="EMBL" id="CAD7680019.1"/>
    </source>
</evidence>
<dbReference type="AlphaFoldDB" id="A0A811YU11"/>
<comment type="function">
    <text evidence="3">Auxiliary protein of DNA polymerase delta and epsilon, is involved in the control of eukaryotic DNA replication by increasing the polymerase's processibility during elongation of the leading strand. Induces a robust stimulatory effect on the 3'-5' exonuclease and 3'-phosphodiesterase, but not apurinic-apyrimidinic (AP) endonuclease, APEX2 activities. Has to be loaded onto DNA in order to be able to stimulate APEX2. Plays a key role in DNA damage response (DDR) by being conveniently positioned at the replication fork to coordinate DNA replication with DNA repair and DNA damage tolerance pathways. Acts as a loading platform to recruit DDR proteins that allow completion of DNA replication after DNA damage and promote postreplication repair: Monoubiquitinated PCNA leads to recruitment of translesion (TLS) polymerases, while 'Lys-63'-linked polyubiquitination of PCNA is involved in error-free pathway and employs recombination mechanisms to synthesize across the lesion.</text>
</comment>
<dbReference type="InterPro" id="IPR022648">
    <property type="entry name" value="Pr_cel_nuc_antig_N"/>
</dbReference>
<dbReference type="SUPFAM" id="SSF55979">
    <property type="entry name" value="DNA clamp"/>
    <property type="match status" value="2"/>
</dbReference>
<sequence length="231" mass="25960">MFQAHLVQGSIVKKVLEALKDLNNQTCCDIRWSSINLQNLDSSHISLVQLTLCSEGFHVHLTTMTTTWLWREREEKKMCNEGIITLRATDNADTVALVFEAPNQEKASDYEIRLIDLDFEQPGIPEQEYSCLVKRPSGEFSHICQDLSHIGDAAVISCAKGRVKCSASRVLGNGNIKLSQTTSPVTFSLRYLNFFTKATPLCSPVTLMYKIANMGCIKYYLPLKMEGEEES</sequence>
<dbReference type="GO" id="GO:0019985">
    <property type="term" value="P:translesion synthesis"/>
    <property type="evidence" value="ECO:0007669"/>
    <property type="project" value="TreeGrafter"/>
</dbReference>
<gene>
    <name evidence="8" type="ORF">NYPRO_LOCUS12818</name>
</gene>
<dbReference type="GO" id="GO:0003677">
    <property type="term" value="F:DNA binding"/>
    <property type="evidence" value="ECO:0007669"/>
    <property type="project" value="UniProtKB-KW"/>
</dbReference>
<feature type="domain" description="Proliferating cell nuclear antigen PCNA C-terminal" evidence="7">
    <location>
        <begin position="184"/>
        <end position="222"/>
    </location>
</feature>